<dbReference type="InterPro" id="IPR005182">
    <property type="entry name" value="YdbS-like_PH"/>
</dbReference>
<keyword evidence="1" id="KW-0472">Membrane</keyword>
<sequence length="146" mass="16023">MIEQGLKFRITKRRSSVGYIEQNLIEGEVVIYKTNSIGFQFFLASVLFVFGLISDNGEAGAFFLLIALILGLGSLVNYSASEFGVTNKRILAKVGWAKRRSLDMLLTKVEGIYVEQGILGKILGYGTVVVTGSGVPRLYSKILHTL</sequence>
<dbReference type="PANTHER" id="PTHR37938">
    <property type="entry name" value="BLL0215 PROTEIN"/>
    <property type="match status" value="1"/>
</dbReference>
<evidence type="ECO:0000256" key="1">
    <source>
        <dbReference type="SAM" id="Phobius"/>
    </source>
</evidence>
<protein>
    <submittedName>
        <fullName evidence="3">PH domain-containing protein</fullName>
    </submittedName>
</protein>
<dbReference type="AlphaFoldDB" id="A0A7V3KNS5"/>
<comment type="caution">
    <text evidence="3">The sequence shown here is derived from an EMBL/GenBank/DDBJ whole genome shotgun (WGS) entry which is preliminary data.</text>
</comment>
<keyword evidence="1" id="KW-1133">Transmembrane helix</keyword>
<gene>
    <name evidence="3" type="ORF">ENV38_04170</name>
</gene>
<evidence type="ECO:0000313" key="3">
    <source>
        <dbReference type="EMBL" id="HGB36080.1"/>
    </source>
</evidence>
<dbReference type="PANTHER" id="PTHR37938:SF1">
    <property type="entry name" value="BLL0215 PROTEIN"/>
    <property type="match status" value="1"/>
</dbReference>
<evidence type="ECO:0000259" key="2">
    <source>
        <dbReference type="Pfam" id="PF03703"/>
    </source>
</evidence>
<dbReference type="EMBL" id="DTGD01000154">
    <property type="protein sequence ID" value="HGB36080.1"/>
    <property type="molecule type" value="Genomic_DNA"/>
</dbReference>
<dbReference type="Pfam" id="PF03703">
    <property type="entry name" value="bPH_2"/>
    <property type="match status" value="1"/>
</dbReference>
<feature type="transmembrane region" description="Helical" evidence="1">
    <location>
        <begin position="37"/>
        <end position="53"/>
    </location>
</feature>
<name>A0A7V3KNS5_UNCW3</name>
<reference evidence="3" key="1">
    <citation type="journal article" date="2020" name="mSystems">
        <title>Genome- and Community-Level Interaction Insights into Carbon Utilization and Element Cycling Functions of Hydrothermarchaeota in Hydrothermal Sediment.</title>
        <authorList>
            <person name="Zhou Z."/>
            <person name="Liu Y."/>
            <person name="Xu W."/>
            <person name="Pan J."/>
            <person name="Luo Z.H."/>
            <person name="Li M."/>
        </authorList>
    </citation>
    <scope>NUCLEOTIDE SEQUENCE [LARGE SCALE GENOMIC DNA]</scope>
    <source>
        <strain evidence="3">SpSt-754</strain>
    </source>
</reference>
<proteinExistence type="predicted"/>
<accession>A0A7V3KNS5</accession>
<feature type="transmembrane region" description="Helical" evidence="1">
    <location>
        <begin position="59"/>
        <end position="80"/>
    </location>
</feature>
<organism evidence="3">
    <name type="scientific">candidate division WOR-3 bacterium</name>
    <dbReference type="NCBI Taxonomy" id="2052148"/>
    <lineage>
        <taxon>Bacteria</taxon>
        <taxon>Bacteria division WOR-3</taxon>
    </lineage>
</organism>
<keyword evidence="1" id="KW-0812">Transmembrane</keyword>
<feature type="domain" description="YdbS-like PH" evidence="2">
    <location>
        <begin position="79"/>
        <end position="136"/>
    </location>
</feature>